<gene>
    <name evidence="2" type="ORF">OsJ_08151</name>
</gene>
<feature type="region of interest" description="Disordered" evidence="1">
    <location>
        <begin position="1"/>
        <end position="111"/>
    </location>
</feature>
<reference evidence="2" key="1">
    <citation type="journal article" date="2005" name="PLoS Biol.">
        <title>The genomes of Oryza sativa: a history of duplications.</title>
        <authorList>
            <person name="Yu J."/>
            <person name="Wang J."/>
            <person name="Lin W."/>
            <person name="Li S."/>
            <person name="Li H."/>
            <person name="Zhou J."/>
            <person name="Ni P."/>
            <person name="Dong W."/>
            <person name="Hu S."/>
            <person name="Zeng C."/>
            <person name="Zhang J."/>
            <person name="Zhang Y."/>
            <person name="Li R."/>
            <person name="Xu Z."/>
            <person name="Li S."/>
            <person name="Li X."/>
            <person name="Zheng H."/>
            <person name="Cong L."/>
            <person name="Lin L."/>
            <person name="Yin J."/>
            <person name="Geng J."/>
            <person name="Li G."/>
            <person name="Shi J."/>
            <person name="Liu J."/>
            <person name="Lv H."/>
            <person name="Li J."/>
            <person name="Wang J."/>
            <person name="Deng Y."/>
            <person name="Ran L."/>
            <person name="Shi X."/>
            <person name="Wang X."/>
            <person name="Wu Q."/>
            <person name="Li C."/>
            <person name="Ren X."/>
            <person name="Wang J."/>
            <person name="Wang X."/>
            <person name="Li D."/>
            <person name="Liu D."/>
            <person name="Zhang X."/>
            <person name="Ji Z."/>
            <person name="Zhao W."/>
            <person name="Sun Y."/>
            <person name="Zhang Z."/>
            <person name="Bao J."/>
            <person name="Han Y."/>
            <person name="Dong L."/>
            <person name="Ji J."/>
            <person name="Chen P."/>
            <person name="Wu S."/>
            <person name="Liu J."/>
            <person name="Xiao Y."/>
            <person name="Bu D."/>
            <person name="Tan J."/>
            <person name="Yang L."/>
            <person name="Ye C."/>
            <person name="Zhang J."/>
            <person name="Xu J."/>
            <person name="Zhou Y."/>
            <person name="Yu Y."/>
            <person name="Zhang B."/>
            <person name="Zhuang S."/>
            <person name="Wei H."/>
            <person name="Liu B."/>
            <person name="Lei M."/>
            <person name="Yu H."/>
            <person name="Li Y."/>
            <person name="Xu H."/>
            <person name="Wei S."/>
            <person name="He X."/>
            <person name="Fang L."/>
            <person name="Zhang Z."/>
            <person name="Zhang Y."/>
            <person name="Huang X."/>
            <person name="Su Z."/>
            <person name="Tong W."/>
            <person name="Li J."/>
            <person name="Tong Z."/>
            <person name="Li S."/>
            <person name="Ye J."/>
            <person name="Wang L."/>
            <person name="Fang L."/>
            <person name="Lei T."/>
            <person name="Chen C."/>
            <person name="Chen H."/>
            <person name="Xu Z."/>
            <person name="Li H."/>
            <person name="Huang H."/>
            <person name="Zhang F."/>
            <person name="Xu H."/>
            <person name="Li N."/>
            <person name="Zhao C."/>
            <person name="Li S."/>
            <person name="Dong L."/>
            <person name="Huang Y."/>
            <person name="Li L."/>
            <person name="Xi Y."/>
            <person name="Qi Q."/>
            <person name="Li W."/>
            <person name="Zhang B."/>
            <person name="Hu W."/>
            <person name="Zhang Y."/>
            <person name="Tian X."/>
            <person name="Jiao Y."/>
            <person name="Liang X."/>
            <person name="Jin J."/>
            <person name="Gao L."/>
            <person name="Zheng W."/>
            <person name="Hao B."/>
            <person name="Liu S."/>
            <person name="Wang W."/>
            <person name="Yuan L."/>
            <person name="Cao M."/>
            <person name="McDermott J."/>
            <person name="Samudrala R."/>
            <person name="Wang J."/>
            <person name="Wong G.K."/>
            <person name="Yang H."/>
        </authorList>
    </citation>
    <scope>NUCLEOTIDE SEQUENCE [LARGE SCALE GENOMIC DNA]</scope>
</reference>
<feature type="region of interest" description="Disordered" evidence="1">
    <location>
        <begin position="125"/>
        <end position="168"/>
    </location>
</feature>
<dbReference type="EMBL" id="CM000139">
    <property type="protein sequence ID" value="EEE57686.1"/>
    <property type="molecule type" value="Genomic_DNA"/>
</dbReference>
<evidence type="ECO:0000256" key="1">
    <source>
        <dbReference type="SAM" id="MobiDB-lite"/>
    </source>
</evidence>
<reference evidence="2" key="2">
    <citation type="submission" date="2008-12" db="EMBL/GenBank/DDBJ databases">
        <title>Improved gene annotation of the rice (Oryza sativa) genomes.</title>
        <authorList>
            <person name="Wang J."/>
            <person name="Li R."/>
            <person name="Fan W."/>
            <person name="Huang Q."/>
            <person name="Zhang J."/>
            <person name="Zhou Y."/>
            <person name="Hu Y."/>
            <person name="Zi S."/>
            <person name="Li J."/>
            <person name="Ni P."/>
            <person name="Zheng H."/>
            <person name="Zhang Y."/>
            <person name="Zhao M."/>
            <person name="Hao Q."/>
            <person name="McDermott J."/>
            <person name="Samudrala R."/>
            <person name="Kristiansen K."/>
            <person name="Wong G.K.-S."/>
        </authorList>
    </citation>
    <scope>NUCLEOTIDE SEQUENCE</scope>
</reference>
<dbReference type="Proteomes" id="UP000007752">
    <property type="component" value="Chromosome 2"/>
</dbReference>
<feature type="compositionally biased region" description="Basic and acidic residues" evidence="1">
    <location>
        <begin position="80"/>
        <end position="89"/>
    </location>
</feature>
<protein>
    <submittedName>
        <fullName evidence="2">Uncharacterized protein</fullName>
    </submittedName>
</protein>
<name>B9F2D3_ORYSJ</name>
<proteinExistence type="predicted"/>
<feature type="compositionally biased region" description="Low complexity" evidence="1">
    <location>
        <begin position="137"/>
        <end position="148"/>
    </location>
</feature>
<accession>B9F2D3</accession>
<dbReference type="AlphaFoldDB" id="B9F2D3"/>
<sequence length="197" mass="21459">MQSCPMMPRRGPKPVETQTREVAVAAPGSRSRQRSIMMSRPRPRDSITQTHTPYSPFRLPPLAATSRAAPRTSLPLTPVPRDRRAEVPTHRGRGMVISPWFSQPSTRRGGVRGVRPLFQSRAVKSGAALPKRPQPLAACARSAPASRPETTRGRVKATRRIGASDESRSAFLGADSTVKPASMPGLRAKPRRVFGVV</sequence>
<evidence type="ECO:0000313" key="2">
    <source>
        <dbReference type="EMBL" id="EEE57686.1"/>
    </source>
</evidence>
<organism evidence="2">
    <name type="scientific">Oryza sativa subsp. japonica</name>
    <name type="common">Rice</name>
    <dbReference type="NCBI Taxonomy" id="39947"/>
    <lineage>
        <taxon>Eukaryota</taxon>
        <taxon>Viridiplantae</taxon>
        <taxon>Streptophyta</taxon>
        <taxon>Embryophyta</taxon>
        <taxon>Tracheophyta</taxon>
        <taxon>Spermatophyta</taxon>
        <taxon>Magnoliopsida</taxon>
        <taxon>Liliopsida</taxon>
        <taxon>Poales</taxon>
        <taxon>Poaceae</taxon>
        <taxon>BOP clade</taxon>
        <taxon>Oryzoideae</taxon>
        <taxon>Oryzeae</taxon>
        <taxon>Oryzinae</taxon>
        <taxon>Oryza</taxon>
        <taxon>Oryza sativa</taxon>
    </lineage>
</organism>